<dbReference type="EnsemblProtists" id="Phyra79821">
    <property type="protein sequence ID" value="Phyra79821"/>
    <property type="gene ID" value="Phyra79821"/>
</dbReference>
<dbReference type="EMBL" id="DS566040">
    <property type="status" value="NOT_ANNOTATED_CDS"/>
    <property type="molecule type" value="Genomic_DNA"/>
</dbReference>
<dbReference type="PANTHER" id="PTHR43464:SF19">
    <property type="entry name" value="UBIQUINONE BIOSYNTHESIS O-METHYLTRANSFERASE, MITOCHONDRIAL"/>
    <property type="match status" value="1"/>
</dbReference>
<dbReference type="Pfam" id="PF13489">
    <property type="entry name" value="Methyltransf_23"/>
    <property type="match status" value="1"/>
</dbReference>
<feature type="binding site" evidence="5">
    <location>
        <position position="107"/>
    </location>
    <ligand>
        <name>S-adenosyl-L-methionine</name>
        <dbReference type="ChEBI" id="CHEBI:59789"/>
    </ligand>
</feature>
<dbReference type="EC" id="2.1.1.114" evidence="5"/>
<comment type="subunit">
    <text evidence="5">Component of a multi-subunit COQ enzyme complex.</text>
</comment>
<dbReference type="InterPro" id="IPR010233">
    <property type="entry name" value="UbiG_MeTrfase"/>
</dbReference>
<comment type="catalytic activity">
    <reaction evidence="5">
        <text>a 3-demethylubiquinone + S-adenosyl-L-methionine = a ubiquinone + S-adenosyl-L-homocysteine</text>
        <dbReference type="Rhea" id="RHEA:81215"/>
        <dbReference type="Rhea" id="RHEA-COMP:9565"/>
        <dbReference type="Rhea" id="RHEA-COMP:19654"/>
        <dbReference type="ChEBI" id="CHEBI:16389"/>
        <dbReference type="ChEBI" id="CHEBI:57856"/>
        <dbReference type="ChEBI" id="CHEBI:59789"/>
        <dbReference type="ChEBI" id="CHEBI:231825"/>
    </reaction>
</comment>
<feature type="binding site" evidence="5">
    <location>
        <position position="219"/>
    </location>
    <ligand>
        <name>Mg(2+)</name>
        <dbReference type="ChEBI" id="CHEBI:18420"/>
    </ligand>
</feature>
<evidence type="ECO:0000256" key="3">
    <source>
        <dbReference type="ARBA" id="ARBA00022688"/>
    </source>
</evidence>
<dbReference type="OMA" id="LASRWWD"/>
<keyword evidence="5" id="KW-0999">Mitochondrion inner membrane</keyword>
<dbReference type="GO" id="GO:0046872">
    <property type="term" value="F:metal ion binding"/>
    <property type="evidence" value="ECO:0007669"/>
    <property type="project" value="UniProtKB-KW"/>
</dbReference>
<evidence type="ECO:0000256" key="1">
    <source>
        <dbReference type="ARBA" id="ARBA00022603"/>
    </source>
</evidence>
<evidence type="ECO:0000313" key="6">
    <source>
        <dbReference type="EnsemblProtists" id="Phyra79821"/>
    </source>
</evidence>
<dbReference type="UniPathway" id="UPA00232"/>
<dbReference type="EC" id="2.1.1.-" evidence="5"/>
<evidence type="ECO:0000256" key="2">
    <source>
        <dbReference type="ARBA" id="ARBA00022679"/>
    </source>
</evidence>
<comment type="catalytic activity">
    <reaction evidence="5">
        <text>a 3-demethylubiquinol + S-adenosyl-L-methionine = a ubiquinol + S-adenosyl-L-homocysteine + H(+)</text>
        <dbReference type="Rhea" id="RHEA:44380"/>
        <dbReference type="Rhea" id="RHEA-COMP:9566"/>
        <dbReference type="Rhea" id="RHEA-COMP:10914"/>
        <dbReference type="ChEBI" id="CHEBI:15378"/>
        <dbReference type="ChEBI" id="CHEBI:17976"/>
        <dbReference type="ChEBI" id="CHEBI:57856"/>
        <dbReference type="ChEBI" id="CHEBI:59789"/>
        <dbReference type="ChEBI" id="CHEBI:84422"/>
        <dbReference type="EC" id="2.1.1.64"/>
    </reaction>
</comment>
<feature type="binding site" evidence="5">
    <location>
        <position position="215"/>
    </location>
    <ligand>
        <name>S-adenosyl-L-methionine</name>
        <dbReference type="ChEBI" id="CHEBI:59789"/>
    </ligand>
</feature>
<evidence type="ECO:0000256" key="4">
    <source>
        <dbReference type="ARBA" id="ARBA00022691"/>
    </source>
</evidence>
<keyword evidence="5" id="KW-0479">Metal-binding</keyword>
<dbReference type="Proteomes" id="UP000005238">
    <property type="component" value="Unassembled WGS sequence"/>
</dbReference>
<feature type="binding site" evidence="5">
    <location>
        <position position="216"/>
    </location>
    <ligand>
        <name>Mg(2+)</name>
        <dbReference type="ChEBI" id="CHEBI:18420"/>
    </ligand>
</feature>
<keyword evidence="4 5" id="KW-0949">S-adenosyl-L-methionine</keyword>
<evidence type="ECO:0000313" key="7">
    <source>
        <dbReference type="Proteomes" id="UP000005238"/>
    </source>
</evidence>
<comment type="function">
    <text evidence="5">O-methyltransferase required for two non-consecutive steps during ubiquinone biosynthesis. Catalyzes the 2 O-methylation of 3,4-dihydroxy-5-(all-trans-polyprenyl)benzoic acid into 4-hydroxy-3-methoxy-5-(all-trans-polyprenyl)benzoic acid. Also catalyzes the last step of ubiquinone biosynthesis by mediating methylation of 3-demethylubiquinone into ubiquinone. Also able to mediate the methylation of 3-demethylubiquinol into ubiquinol.</text>
</comment>
<comment type="subcellular location">
    <subcellularLocation>
        <location evidence="5">Mitochondrion inner membrane</location>
        <topology evidence="5">Peripheral membrane protein</topology>
        <orientation evidence="5">Matrix side</orientation>
    </subcellularLocation>
</comment>
<dbReference type="GO" id="GO:0120537">
    <property type="term" value="F:3-demethylubiquinone 3-O-methyltransferase activity"/>
    <property type="evidence" value="ECO:0007669"/>
    <property type="project" value="RHEA"/>
</dbReference>
<dbReference type="HOGENOM" id="CLU_042432_0_0_1"/>
<reference evidence="6" key="2">
    <citation type="submission" date="2015-06" db="UniProtKB">
        <authorList>
            <consortium name="EnsemblProtists"/>
        </authorList>
    </citation>
    <scope>IDENTIFICATION</scope>
    <source>
        <strain evidence="6">Pr102</strain>
    </source>
</reference>
<dbReference type="FunCoup" id="H3GS81">
    <property type="interactions" value="60"/>
</dbReference>
<comment type="cofactor">
    <cofactor evidence="5">
        <name>Mg(2+)</name>
        <dbReference type="ChEBI" id="CHEBI:18420"/>
    </cofactor>
</comment>
<dbReference type="GO" id="GO:0031314">
    <property type="term" value="C:extrinsic component of mitochondrial inner membrane"/>
    <property type="evidence" value="ECO:0007669"/>
    <property type="project" value="UniProtKB-UniRule"/>
</dbReference>
<reference evidence="7" key="1">
    <citation type="journal article" date="2006" name="Science">
        <title>Phytophthora genome sequences uncover evolutionary origins and mechanisms of pathogenesis.</title>
        <authorList>
            <person name="Tyler B.M."/>
            <person name="Tripathy S."/>
            <person name="Zhang X."/>
            <person name="Dehal P."/>
            <person name="Jiang R.H."/>
            <person name="Aerts A."/>
            <person name="Arredondo F.D."/>
            <person name="Baxter L."/>
            <person name="Bensasson D."/>
            <person name="Beynon J.L."/>
            <person name="Chapman J."/>
            <person name="Damasceno C.M."/>
            <person name="Dorrance A.E."/>
            <person name="Dou D."/>
            <person name="Dickerman A.W."/>
            <person name="Dubchak I.L."/>
            <person name="Garbelotto M."/>
            <person name="Gijzen M."/>
            <person name="Gordon S.G."/>
            <person name="Govers F."/>
            <person name="Grunwald N.J."/>
            <person name="Huang W."/>
            <person name="Ivors K.L."/>
            <person name="Jones R.W."/>
            <person name="Kamoun S."/>
            <person name="Krampis K."/>
            <person name="Lamour K.H."/>
            <person name="Lee M.K."/>
            <person name="McDonald W.H."/>
            <person name="Medina M."/>
            <person name="Meijer H.J."/>
            <person name="Nordberg E.K."/>
            <person name="Maclean D.J."/>
            <person name="Ospina-Giraldo M.D."/>
            <person name="Morris P.F."/>
            <person name="Phuntumart V."/>
            <person name="Putnam N.H."/>
            <person name="Rash S."/>
            <person name="Rose J.K."/>
            <person name="Sakihama Y."/>
            <person name="Salamov A.A."/>
            <person name="Savidor A."/>
            <person name="Scheuring C.F."/>
            <person name="Smith B.M."/>
            <person name="Sobral B.W."/>
            <person name="Terry A."/>
            <person name="Torto-Alalibo T.A."/>
            <person name="Win J."/>
            <person name="Xu Z."/>
            <person name="Zhang H."/>
            <person name="Grigoriev I.V."/>
            <person name="Rokhsar D.S."/>
            <person name="Boore J.L."/>
        </authorList>
    </citation>
    <scope>NUCLEOTIDE SEQUENCE [LARGE SCALE GENOMIC DNA]</scope>
    <source>
        <strain evidence="7">Pr102</strain>
    </source>
</reference>
<keyword evidence="5" id="KW-0496">Mitochondrion</keyword>
<dbReference type="CDD" id="cd02440">
    <property type="entry name" value="AdoMet_MTases"/>
    <property type="match status" value="1"/>
</dbReference>
<feature type="binding site" evidence="5">
    <location>
        <position position="139"/>
    </location>
    <ligand>
        <name>S-adenosyl-L-methionine</name>
        <dbReference type="ChEBI" id="CHEBI:59789"/>
    </ligand>
</feature>
<dbReference type="InParanoid" id="H3GS81"/>
<keyword evidence="3 5" id="KW-0831">Ubiquinone biosynthesis</keyword>
<protein>
    <recommendedName>
        <fullName evidence="5">Ubiquinone biosynthesis O-methyltransferase, mitochondrial</fullName>
    </recommendedName>
    <alternativeName>
        <fullName evidence="5">3-demethylubiquinol 3-O-methyltransferase</fullName>
        <ecNumber evidence="5">2.1.1.64</ecNumber>
    </alternativeName>
    <alternativeName>
        <fullName evidence="5">3-demethylubiquinone 3-O-methyltransferase</fullName>
        <ecNumber evidence="5">2.1.1.-</ecNumber>
    </alternativeName>
    <alternativeName>
        <fullName evidence="5">Polyprenyldihydroxybenzoate methyltransferase</fullName>
        <ecNumber evidence="5">2.1.1.114</ecNumber>
    </alternativeName>
</protein>
<dbReference type="SUPFAM" id="SSF53335">
    <property type="entry name" value="S-adenosyl-L-methionine-dependent methyltransferases"/>
    <property type="match status" value="1"/>
</dbReference>
<dbReference type="PANTHER" id="PTHR43464">
    <property type="entry name" value="METHYLTRANSFERASE"/>
    <property type="match status" value="1"/>
</dbReference>
<dbReference type="GO" id="GO:0010420">
    <property type="term" value="F:polyprenyldihydroxybenzoate methyltransferase activity"/>
    <property type="evidence" value="ECO:0000318"/>
    <property type="project" value="GO_Central"/>
</dbReference>
<evidence type="ECO:0000256" key="5">
    <source>
        <dbReference type="HAMAP-Rule" id="MF_03190"/>
    </source>
</evidence>
<comment type="catalytic activity">
    <reaction evidence="5">
        <text>a 3,4-dihydroxy-5-(all-trans-polyprenyl)benzoate + S-adenosyl-L-methionine = a 4-hydroxy-3-methoxy-5-(all-trans-polyprenyl)benzoate + S-adenosyl-L-homocysteine + H(+)</text>
        <dbReference type="Rhea" id="RHEA:44452"/>
        <dbReference type="Rhea" id="RHEA-COMP:10930"/>
        <dbReference type="Rhea" id="RHEA-COMP:10931"/>
        <dbReference type="ChEBI" id="CHEBI:15378"/>
        <dbReference type="ChEBI" id="CHEBI:57856"/>
        <dbReference type="ChEBI" id="CHEBI:59789"/>
        <dbReference type="ChEBI" id="CHEBI:64694"/>
        <dbReference type="ChEBI" id="CHEBI:84443"/>
        <dbReference type="EC" id="2.1.1.114"/>
    </reaction>
</comment>
<comment type="pathway">
    <text evidence="5">Cofactor biosynthesis; ubiquinone biosynthesis.</text>
</comment>
<feature type="binding site" evidence="5">
    <location>
        <position position="160"/>
    </location>
    <ligand>
        <name>S-adenosyl-L-methionine</name>
        <dbReference type="ChEBI" id="CHEBI:59789"/>
    </ligand>
</feature>
<proteinExistence type="inferred from homology"/>
<accession>H3GS81</accession>
<dbReference type="GO" id="GO:0032259">
    <property type="term" value="P:methylation"/>
    <property type="evidence" value="ECO:0007669"/>
    <property type="project" value="UniProtKB-KW"/>
</dbReference>
<dbReference type="Gene3D" id="3.40.50.150">
    <property type="entry name" value="Vaccinia Virus protein VP39"/>
    <property type="match status" value="1"/>
</dbReference>
<dbReference type="EC" id="2.1.1.64" evidence="5"/>
<dbReference type="STRING" id="164328.H3GS81"/>
<dbReference type="VEuPathDB" id="FungiDB:KRP22_3179"/>
<keyword evidence="5" id="KW-0460">Magnesium</keyword>
<dbReference type="HAMAP" id="MF_00472">
    <property type="entry name" value="UbiG"/>
    <property type="match status" value="1"/>
</dbReference>
<dbReference type="GO" id="GO:0005739">
    <property type="term" value="C:mitochondrion"/>
    <property type="evidence" value="ECO:0000318"/>
    <property type="project" value="GO_Central"/>
</dbReference>
<dbReference type="AlphaFoldDB" id="H3GS81"/>
<dbReference type="VEuPathDB" id="FungiDB:KRP23_3584"/>
<dbReference type="GO" id="GO:0061542">
    <property type="term" value="F:3-demethylubiquinol 3-O-methyltransferase activity"/>
    <property type="evidence" value="ECO:0007669"/>
    <property type="project" value="UniProtKB-UniRule"/>
</dbReference>
<dbReference type="NCBIfam" id="TIGR01983">
    <property type="entry name" value="UbiG"/>
    <property type="match status" value="1"/>
</dbReference>
<name>H3GS81_PHYRM</name>
<dbReference type="InterPro" id="IPR029063">
    <property type="entry name" value="SAM-dependent_MTases_sf"/>
</dbReference>
<keyword evidence="1 5" id="KW-0489">Methyltransferase</keyword>
<keyword evidence="5" id="KW-0472">Membrane</keyword>
<feature type="binding site" evidence="5">
    <location>
        <position position="220"/>
    </location>
    <ligand>
        <name>Mg(2+)</name>
        <dbReference type="ChEBI" id="CHEBI:18420"/>
    </ligand>
</feature>
<dbReference type="GO" id="GO:0006744">
    <property type="term" value="P:ubiquinone biosynthetic process"/>
    <property type="evidence" value="ECO:0000318"/>
    <property type="project" value="GO_Central"/>
</dbReference>
<comment type="similarity">
    <text evidence="5">Belongs to the class I-like SAM-binding methyltransferase superfamily. UbiG/COQ3 family.</text>
</comment>
<dbReference type="eggNOG" id="KOG1270">
    <property type="taxonomic scope" value="Eukaryota"/>
</dbReference>
<keyword evidence="2 5" id="KW-0808">Transferase</keyword>
<sequence length="329" mass="35104">MAAIASSDASVRICLVTRSSSLASAVRFCCVAASPSPALPFILGFGRKTLSKMLAKVTRASLPLRSARALSTVVEEEVRKFNAASSDWWKPRSTTGVGPLHQINPVRVKYIRSHVIEHFGSSSDDDPTPLRGLRVADVGCGGGILSEALSRIGGTMVSADPGEDNIAAAKQHAALSRYTSSIDYRCCTSGEAALSSGVVDDLVAQGEQFDVVCSLEVIEHVSDVTAFLHSLTPLVKPGGLLFLSSINRTPLSAALAIGAAEYVMQIVPPGTHDWNKFVRPSEIEAVLREEGLTVKDLSGIVGDPIFRSWRIHPTCTDINYVMCATKPQQ</sequence>
<organism evidence="6 7">
    <name type="scientific">Phytophthora ramorum</name>
    <name type="common">Sudden oak death agent</name>
    <dbReference type="NCBI Taxonomy" id="164328"/>
    <lineage>
        <taxon>Eukaryota</taxon>
        <taxon>Sar</taxon>
        <taxon>Stramenopiles</taxon>
        <taxon>Oomycota</taxon>
        <taxon>Peronosporomycetes</taxon>
        <taxon>Peronosporales</taxon>
        <taxon>Peronosporaceae</taxon>
        <taxon>Phytophthora</taxon>
    </lineage>
</organism>
<keyword evidence="7" id="KW-1185">Reference proteome</keyword>